<evidence type="ECO:0000313" key="2">
    <source>
        <dbReference type="EMBL" id="KJH72666.1"/>
    </source>
</evidence>
<gene>
    <name evidence="2" type="ORF">UH38_06005</name>
</gene>
<sequence>MASSDRNAVLRRLPLVAGALGGVLLLVNRLLTPEITDSQARADALGVILSALLILTGLLWQQVAPRSPDAVELIGEEGFELAPDLPQEVKNELAWASHLLLTNTVTRSLIVVYQGNVLLRRGILGANKEVKPGAILQRVLDKHKPIYLVGLKTYPGKIEFDYLPENTQGAILQPIGDRGALILGANAPRSYTLQDQNWVSGIADKLAVTLSNYLVDKDRASVGS</sequence>
<evidence type="ECO:0008006" key="4">
    <source>
        <dbReference type="Google" id="ProtNLM"/>
    </source>
</evidence>
<dbReference type="STRING" id="1618023.UH38_06005"/>
<dbReference type="InterPro" id="IPR044705">
    <property type="entry name" value="CCB4"/>
</dbReference>
<accession>A0A0D8ZZK1</accession>
<keyword evidence="1" id="KW-0472">Membrane</keyword>
<evidence type="ECO:0000313" key="3">
    <source>
        <dbReference type="Proteomes" id="UP000032452"/>
    </source>
</evidence>
<dbReference type="AlphaFoldDB" id="A0A0D8ZZK1"/>
<dbReference type="PANTHER" id="PTHR34943:SF2">
    <property type="entry name" value="PROTEIN COFACTOR ASSEMBLY OF COMPLEX C SUBUNIT B CCB4, CHLOROPLASTIC"/>
    <property type="match status" value="1"/>
</dbReference>
<proteinExistence type="predicted"/>
<dbReference type="PANTHER" id="PTHR34943">
    <property type="match status" value="1"/>
</dbReference>
<protein>
    <recommendedName>
        <fullName evidence="4">Cofactor assembly of complex C subunit B</fullName>
    </recommendedName>
</protein>
<keyword evidence="1" id="KW-1133">Transmembrane helix</keyword>
<dbReference type="EMBL" id="JYON01000004">
    <property type="protein sequence ID" value="KJH72666.1"/>
    <property type="molecule type" value="Genomic_DNA"/>
</dbReference>
<feature type="transmembrane region" description="Helical" evidence="1">
    <location>
        <begin position="43"/>
        <end position="60"/>
    </location>
</feature>
<organism evidence="2 3">
    <name type="scientific">Aliterella atlantica CENA595</name>
    <dbReference type="NCBI Taxonomy" id="1618023"/>
    <lineage>
        <taxon>Bacteria</taxon>
        <taxon>Bacillati</taxon>
        <taxon>Cyanobacteriota</taxon>
        <taxon>Cyanophyceae</taxon>
        <taxon>Chroococcidiopsidales</taxon>
        <taxon>Aliterellaceae</taxon>
        <taxon>Aliterella</taxon>
    </lineage>
</organism>
<dbReference type="RefSeq" id="WP_045053726.1">
    <property type="nucleotide sequence ID" value="NZ_CAWMDP010000026.1"/>
</dbReference>
<evidence type="ECO:0000256" key="1">
    <source>
        <dbReference type="SAM" id="Phobius"/>
    </source>
</evidence>
<dbReference type="PATRIC" id="fig|1618023.3.peg.2353"/>
<dbReference type="OrthoDB" id="463032at2"/>
<reference evidence="2 3" key="1">
    <citation type="submission" date="2015-02" db="EMBL/GenBank/DDBJ databases">
        <title>Draft genome of a novel marine cyanobacterium (Chroococcales) isolated from South Atlantic Ocean.</title>
        <authorList>
            <person name="Rigonato J."/>
            <person name="Alvarenga D.O."/>
            <person name="Branco L.H."/>
            <person name="Varani A.M."/>
            <person name="Brandini F.P."/>
            <person name="Fiore M.F."/>
        </authorList>
    </citation>
    <scope>NUCLEOTIDE SEQUENCE [LARGE SCALE GENOMIC DNA]</scope>
    <source>
        <strain evidence="2 3">CENA595</strain>
    </source>
</reference>
<dbReference type="Pfam" id="PF11152">
    <property type="entry name" value="CCB2_CCB4"/>
    <property type="match status" value="1"/>
</dbReference>
<keyword evidence="1" id="KW-0812">Transmembrane</keyword>
<keyword evidence="3" id="KW-1185">Reference proteome</keyword>
<dbReference type="Proteomes" id="UP000032452">
    <property type="component" value="Unassembled WGS sequence"/>
</dbReference>
<dbReference type="InterPro" id="IPR021325">
    <property type="entry name" value="CCB2/CCB4"/>
</dbReference>
<dbReference type="GO" id="GO:0010190">
    <property type="term" value="P:cytochrome b6f complex assembly"/>
    <property type="evidence" value="ECO:0007669"/>
    <property type="project" value="TreeGrafter"/>
</dbReference>
<feature type="transmembrane region" description="Helical" evidence="1">
    <location>
        <begin position="12"/>
        <end position="31"/>
    </location>
</feature>
<name>A0A0D8ZZK1_9CYAN</name>
<comment type="caution">
    <text evidence="2">The sequence shown here is derived from an EMBL/GenBank/DDBJ whole genome shotgun (WGS) entry which is preliminary data.</text>
</comment>